<gene>
    <name evidence="4" type="ORF">BSL78_18142</name>
</gene>
<dbReference type="SUPFAM" id="SSF52096">
    <property type="entry name" value="ClpP/crotonase"/>
    <property type="match status" value="2"/>
</dbReference>
<dbReference type="PROSITE" id="PS50980">
    <property type="entry name" value="COA_CT_NTER"/>
    <property type="match status" value="1"/>
</dbReference>
<dbReference type="GO" id="GO:0005739">
    <property type="term" value="C:mitochondrion"/>
    <property type="evidence" value="ECO:0007669"/>
    <property type="project" value="TreeGrafter"/>
</dbReference>
<name>A0A2G8KAJ1_STIJA</name>
<organism evidence="4 5">
    <name type="scientific">Stichopus japonicus</name>
    <name type="common">Sea cucumber</name>
    <dbReference type="NCBI Taxonomy" id="307972"/>
    <lineage>
        <taxon>Eukaryota</taxon>
        <taxon>Metazoa</taxon>
        <taxon>Echinodermata</taxon>
        <taxon>Eleutherozoa</taxon>
        <taxon>Echinozoa</taxon>
        <taxon>Holothuroidea</taxon>
        <taxon>Aspidochirotacea</taxon>
        <taxon>Aspidochirotida</taxon>
        <taxon>Stichopodidae</taxon>
        <taxon>Apostichopus</taxon>
    </lineage>
</organism>
<evidence type="ECO:0000259" key="3">
    <source>
        <dbReference type="PROSITE" id="PS50989"/>
    </source>
</evidence>
<feature type="domain" description="CoA carboxyltransferase C-terminal" evidence="3">
    <location>
        <begin position="181"/>
        <end position="513"/>
    </location>
</feature>
<feature type="domain" description="CoA carboxyltransferase N-terminal" evidence="2">
    <location>
        <begin position="1"/>
        <end position="177"/>
    </location>
</feature>
<dbReference type="PROSITE" id="PS50989">
    <property type="entry name" value="COA_CT_CTER"/>
    <property type="match status" value="1"/>
</dbReference>
<dbReference type="FunFam" id="3.90.226.10:FF:000010">
    <property type="entry name" value="acetyl-CoA carboxylase isoform X2"/>
    <property type="match status" value="1"/>
</dbReference>
<comment type="caution">
    <text evidence="4">The sequence shown here is derived from an EMBL/GenBank/DDBJ whole genome shotgun (WGS) entry which is preliminary data.</text>
</comment>
<dbReference type="EMBL" id="MRZV01000740">
    <property type="protein sequence ID" value="PIK45007.1"/>
    <property type="molecule type" value="Genomic_DNA"/>
</dbReference>
<dbReference type="GO" id="GO:0003989">
    <property type="term" value="F:acetyl-CoA carboxylase activity"/>
    <property type="evidence" value="ECO:0007669"/>
    <property type="project" value="InterPro"/>
</dbReference>
<evidence type="ECO:0000313" key="5">
    <source>
        <dbReference type="Proteomes" id="UP000230750"/>
    </source>
</evidence>
<dbReference type="GO" id="GO:0006633">
    <property type="term" value="P:fatty acid biosynthetic process"/>
    <property type="evidence" value="ECO:0007669"/>
    <property type="project" value="TreeGrafter"/>
</dbReference>
<feature type="region of interest" description="Disordered" evidence="1">
    <location>
        <begin position="594"/>
        <end position="614"/>
    </location>
</feature>
<dbReference type="InterPro" id="IPR034733">
    <property type="entry name" value="AcCoA_carboxyl_beta"/>
</dbReference>
<dbReference type="InterPro" id="IPR049076">
    <property type="entry name" value="ACCA"/>
</dbReference>
<proteinExistence type="predicted"/>
<dbReference type="InterPro" id="IPR029045">
    <property type="entry name" value="ClpP/crotonase-like_dom_sf"/>
</dbReference>
<dbReference type="InterPro" id="IPR011763">
    <property type="entry name" value="COA_CT_C"/>
</dbReference>
<evidence type="ECO:0000256" key="1">
    <source>
        <dbReference type="SAM" id="MobiDB-lite"/>
    </source>
</evidence>
<dbReference type="Gene3D" id="3.90.226.10">
    <property type="entry name" value="2-enoyl-CoA Hydratase, Chain A, domain 1"/>
    <property type="match status" value="2"/>
</dbReference>
<dbReference type="OrthoDB" id="14612at2759"/>
<dbReference type="PANTHER" id="PTHR45728:SF3">
    <property type="entry name" value="ACETYL-COA CARBOXYLASE"/>
    <property type="match status" value="1"/>
</dbReference>
<accession>A0A2G8KAJ1</accession>
<dbReference type="Pfam" id="PF01039">
    <property type="entry name" value="Carboxyl_trans"/>
    <property type="match status" value="1"/>
</dbReference>
<evidence type="ECO:0000259" key="2">
    <source>
        <dbReference type="PROSITE" id="PS50980"/>
    </source>
</evidence>
<dbReference type="PANTHER" id="PTHR45728">
    <property type="entry name" value="ACETYL-COA CARBOXYLASE, ISOFORM A"/>
    <property type="match status" value="1"/>
</dbReference>
<sequence length="708" mass="79733">MSSLVKNTTWVQISVCHPENYKKLTASNSIRGEHIEDGGEHRYKITDIIGKDGGLGVENLSGSGLIAGETSRAYNEIITLNMVTCRAVGIGSYLLRLGQRIVQVENSHIILTGAAALNKVLGREVYTSNNQLGGIQIMHNNGVTHGISKDDYHGIYLLLRWLSYMPKTQESPLPCMPTLDPVEREIDFQPTKTPYDPRHMLAGRLYPETKKWQSGFFDRGSFLEIMAPWAATVVTGRARLGGIPVGVIAAETRTVNLDIPADPGNPDSEAKSISRLVVWFPDSSYKTAQAIRDFNKEKLPLIIFANWRGFSGGMKDMYEQVLKYGAYIVDALCAYTQPVLVYIPPCGELRGGSWAVVDHKINPQYMELYADIDSRHRKKSLIFFHHLSCFRTQGWRSGTRGMVQIKFRKKDQLKLMHRLDPKLKELQEKVDGGKLSTKEKKNVDKKIKQREEALLPIYHTVAAHFADLHDKAGRMQELGVIHDILHWKTSRTVLYWRLRRLLLENAAKASIRAVNENLSFGEIGSMLRRWFAEDQGSVTVSLKYDNAIQVNCNHIHPLPQTGTISILSPRPEPYPSSHPDRNHIHPLTQTGTISILSPRPEPYPSSPQTETISILSPRPEPYPSSHPDRNHIHPLTPNCLSDHGYLWMTIKQSPNGSWNKELETKTGKSFLTENIAALKKNHIKQQISEMISKNPDVAFDTIMAIGQV</sequence>
<dbReference type="Proteomes" id="UP000230750">
    <property type="component" value="Unassembled WGS sequence"/>
</dbReference>
<evidence type="ECO:0000313" key="4">
    <source>
        <dbReference type="EMBL" id="PIK45007.1"/>
    </source>
</evidence>
<dbReference type="STRING" id="307972.A0A2G8KAJ1"/>
<dbReference type="InterPro" id="IPR011762">
    <property type="entry name" value="COA_CT_N"/>
</dbReference>
<dbReference type="AlphaFoldDB" id="A0A2G8KAJ1"/>
<protein>
    <submittedName>
        <fullName evidence="4">Putative acetyl-CoA carboxylase 2</fullName>
    </submittedName>
</protein>
<keyword evidence="5" id="KW-1185">Reference proteome</keyword>
<reference evidence="4 5" key="1">
    <citation type="journal article" date="2017" name="PLoS Biol.">
        <title>The sea cucumber genome provides insights into morphological evolution and visceral regeneration.</title>
        <authorList>
            <person name="Zhang X."/>
            <person name="Sun L."/>
            <person name="Yuan J."/>
            <person name="Sun Y."/>
            <person name="Gao Y."/>
            <person name="Zhang L."/>
            <person name="Li S."/>
            <person name="Dai H."/>
            <person name="Hamel J.F."/>
            <person name="Liu C."/>
            <person name="Yu Y."/>
            <person name="Liu S."/>
            <person name="Lin W."/>
            <person name="Guo K."/>
            <person name="Jin S."/>
            <person name="Xu P."/>
            <person name="Storey K.B."/>
            <person name="Huan P."/>
            <person name="Zhang T."/>
            <person name="Zhou Y."/>
            <person name="Zhang J."/>
            <person name="Lin C."/>
            <person name="Li X."/>
            <person name="Xing L."/>
            <person name="Huo D."/>
            <person name="Sun M."/>
            <person name="Wang L."/>
            <person name="Mercier A."/>
            <person name="Li F."/>
            <person name="Yang H."/>
            <person name="Xiang J."/>
        </authorList>
    </citation>
    <scope>NUCLEOTIDE SEQUENCE [LARGE SCALE GENOMIC DNA]</scope>
    <source>
        <strain evidence="4">Shaxun</strain>
        <tissue evidence="4">Muscle</tissue>
    </source>
</reference>